<proteinExistence type="predicted"/>
<dbReference type="EMBL" id="JANURM010000027">
    <property type="protein sequence ID" value="MDL0089911.1"/>
    <property type="molecule type" value="Genomic_DNA"/>
</dbReference>
<reference evidence="1" key="2">
    <citation type="journal article" date="2023" name="Microorganisms">
        <title>Isolation and Genomic Characteristics of Cat-Borne Campylobacter felis sp. nov. and Sheep-Borne Campylobacter ovis sp. nov.</title>
        <authorList>
            <person name="Wang H."/>
            <person name="Li Y."/>
            <person name="Gu Y."/>
            <person name="Zhou G."/>
            <person name="Chen X."/>
            <person name="Zhang X."/>
            <person name="Shao Z."/>
            <person name="Zhang J."/>
            <person name="Zhang M."/>
        </authorList>
    </citation>
    <scope>NUCLEOTIDE SEQUENCE</scope>
    <source>
        <strain evidence="1">PS10</strain>
    </source>
</reference>
<evidence type="ECO:0000313" key="1">
    <source>
        <dbReference type="EMBL" id="MDL0089911.1"/>
    </source>
</evidence>
<comment type="caution">
    <text evidence="1">The sequence shown here is derived from an EMBL/GenBank/DDBJ whole genome shotgun (WGS) entry which is preliminary data.</text>
</comment>
<accession>A0ABT7HSK6</accession>
<protein>
    <submittedName>
        <fullName evidence="1">Uncharacterized protein</fullName>
    </submittedName>
</protein>
<reference evidence="1" key="1">
    <citation type="submission" date="2022-08" db="EMBL/GenBank/DDBJ databases">
        <authorList>
            <person name="Wang H."/>
        </authorList>
    </citation>
    <scope>NUCLEOTIDE SEQUENCE</scope>
    <source>
        <strain evidence="1">PS10</strain>
    </source>
</reference>
<dbReference type="Proteomes" id="UP001173801">
    <property type="component" value="Unassembled WGS sequence"/>
</dbReference>
<keyword evidence="2" id="KW-1185">Reference proteome</keyword>
<gene>
    <name evidence="1" type="ORF">NYG85_11145</name>
</gene>
<evidence type="ECO:0000313" key="2">
    <source>
        <dbReference type="Proteomes" id="UP001173801"/>
    </source>
</evidence>
<organism evidence="1 2">
    <name type="scientific">Campylobacter gastrosuis</name>
    <dbReference type="NCBI Taxonomy" id="2974576"/>
    <lineage>
        <taxon>Bacteria</taxon>
        <taxon>Pseudomonadati</taxon>
        <taxon>Campylobacterota</taxon>
        <taxon>Epsilonproteobacteria</taxon>
        <taxon>Campylobacterales</taxon>
        <taxon>Campylobacteraceae</taxon>
        <taxon>Campylobacter</taxon>
    </lineage>
</organism>
<dbReference type="RefSeq" id="WP_284938671.1">
    <property type="nucleotide sequence ID" value="NZ_JANURM010000027.1"/>
</dbReference>
<name>A0ABT7HSK6_9BACT</name>
<sequence length="96" mass="10976">MLSSKMILNDLGKIFSHTNSVLIDENENAINCHLNRQTKIIFDDGTTATQITALCLSDEVKELKVKGVVSIDEVSYQITKIERENQYTKRLYLKEL</sequence>